<accession>A0A3A9WH07</accession>
<evidence type="ECO:0000313" key="3">
    <source>
        <dbReference type="Proteomes" id="UP000268652"/>
    </source>
</evidence>
<sequence>MAFGERLDRADSDRVLTKALRRALLYGAEHELTARGVGQLVVSAADWATADQPEETRTACWALLPALARALFADEDQAVLDDVVAWLTEREYPGPW</sequence>
<dbReference type="RefSeq" id="WP_120695273.1">
    <property type="nucleotide sequence ID" value="NZ_RBDX01000003.1"/>
</dbReference>
<dbReference type="Proteomes" id="UP000268652">
    <property type="component" value="Unassembled WGS sequence"/>
</dbReference>
<evidence type="ECO:0000313" key="2">
    <source>
        <dbReference type="EMBL" id="RKN26388.1"/>
    </source>
</evidence>
<dbReference type="AlphaFoldDB" id="A0A3A9WH07"/>
<name>A0A3A9WH07_9ACTN</name>
<evidence type="ECO:0000313" key="1">
    <source>
        <dbReference type="EMBL" id="RKN11593.1"/>
    </source>
</evidence>
<gene>
    <name evidence="2" type="ORF">D7318_03005</name>
    <name evidence="1" type="ORF">D7319_06655</name>
</gene>
<evidence type="ECO:0000313" key="4">
    <source>
        <dbReference type="Proteomes" id="UP000275024"/>
    </source>
</evidence>
<dbReference type="Proteomes" id="UP000275024">
    <property type="component" value="Unassembled WGS sequence"/>
</dbReference>
<dbReference type="EMBL" id="RBDY01000002">
    <property type="protein sequence ID" value="RKN26388.1"/>
    <property type="molecule type" value="Genomic_DNA"/>
</dbReference>
<comment type="caution">
    <text evidence="1">The sequence shown here is derived from an EMBL/GenBank/DDBJ whole genome shotgun (WGS) entry which is preliminary data.</text>
</comment>
<organism evidence="1 4">
    <name type="scientific">Streptomyces radicis</name>
    <dbReference type="NCBI Taxonomy" id="1750517"/>
    <lineage>
        <taxon>Bacteria</taxon>
        <taxon>Bacillati</taxon>
        <taxon>Actinomycetota</taxon>
        <taxon>Actinomycetes</taxon>
        <taxon>Kitasatosporales</taxon>
        <taxon>Streptomycetaceae</taxon>
        <taxon>Streptomyces</taxon>
    </lineage>
</organism>
<dbReference type="EMBL" id="RBDX01000003">
    <property type="protein sequence ID" value="RKN11593.1"/>
    <property type="molecule type" value="Genomic_DNA"/>
</dbReference>
<proteinExistence type="predicted"/>
<protein>
    <submittedName>
        <fullName evidence="1">Uncharacterized protein</fullName>
    </submittedName>
</protein>
<reference evidence="3 4" key="1">
    <citation type="submission" date="2018-09" db="EMBL/GenBank/DDBJ databases">
        <title>Streptomyces sp. nov. DS1-2, an endophytic actinomycete isolated from roots of Dendrobium scabrilingue.</title>
        <authorList>
            <person name="Kuncharoen N."/>
            <person name="Kudo T."/>
            <person name="Ohkuma M."/>
            <person name="Yuki M."/>
            <person name="Tanasupawat S."/>
        </authorList>
    </citation>
    <scope>NUCLEOTIDE SEQUENCE [LARGE SCALE GENOMIC DNA]</scope>
    <source>
        <strain evidence="1 4">AZ1-7</strain>
        <strain evidence="2 3">DS1-2</strain>
    </source>
</reference>
<keyword evidence="3" id="KW-1185">Reference proteome</keyword>